<evidence type="ECO:0000313" key="4">
    <source>
        <dbReference type="EMBL" id="SPJ70900.1"/>
    </source>
</evidence>
<dbReference type="InterPro" id="IPR023210">
    <property type="entry name" value="NADP_OxRdtase_dom"/>
</dbReference>
<dbReference type="InterPro" id="IPR036812">
    <property type="entry name" value="NAD(P)_OxRdtase_dom_sf"/>
</dbReference>
<comment type="caution">
    <text evidence="4">The sequence shown here is derived from an EMBL/GenBank/DDBJ whole genome shotgun (WGS) entry which is preliminary data.</text>
</comment>
<accession>A0AAE8LYN0</accession>
<keyword evidence="1" id="KW-0560">Oxidoreductase</keyword>
<dbReference type="Gene3D" id="3.20.20.100">
    <property type="entry name" value="NADP-dependent oxidoreductase domain"/>
    <property type="match status" value="1"/>
</dbReference>
<gene>
    <name evidence="4" type="ORF">FTOL_00628</name>
</gene>
<sequence>MRALKELKKELKGKIKHVGLCAVTSASLRRTSKISPVTAVQIGYSAFERHVEGEQGTCIPKTCRELGIVIISMLPLGRGLLITNFIDGTVFGEQGIAIRSQFIPRFMKGNREKNIQLVTQFKTLADKKGITTSQLALVWLLKEGDDIIPLIILQDSNAHLNKCYMLLSHIRKAGGMGGLTLAPEIYKMIMEELETKEWFSLMLTSKAINHLTIPSFYRKIYTREKTACDTRGLVRLLTKKPWIKDLVHYLVIDEMDEAAYRELLGFDLPNLEAVLLQHEGKVKLVIDEEEKERLNQSIIPKSRLTNFVLNIMINPWSYSPERRRYPRFTINDAILFKHSSLTRLRISYVDLTALENASDDMFPFENLTHLLIEISCINLEVFNKMLSPVKNLAVFRFHQELHLPFSFREFRHLFWKFRHTLKVLKLEWRRIQDGETTGLDLSDFPALRILLGDPEVLFGLWKTCPDLVDQLGRRLPPNIKILTLIQFCWRDVNDGTQQAAWDQYGYVGLLRTIVQNKGELLPYLRYLLYQDSDKLMIPDKLAEQAEEQKIEMWSTESSYDPDPLEWLNSPWYHEEPQEES</sequence>
<feature type="domain" description="NADP-dependent oxidoreductase" evidence="3">
    <location>
        <begin position="1"/>
        <end position="151"/>
    </location>
</feature>
<evidence type="ECO:0000256" key="2">
    <source>
        <dbReference type="SAM" id="MobiDB-lite"/>
    </source>
</evidence>
<organism evidence="4 5">
    <name type="scientific">Fusarium torulosum</name>
    <dbReference type="NCBI Taxonomy" id="33205"/>
    <lineage>
        <taxon>Eukaryota</taxon>
        <taxon>Fungi</taxon>
        <taxon>Dikarya</taxon>
        <taxon>Ascomycota</taxon>
        <taxon>Pezizomycotina</taxon>
        <taxon>Sordariomycetes</taxon>
        <taxon>Hypocreomycetidae</taxon>
        <taxon>Hypocreales</taxon>
        <taxon>Nectriaceae</taxon>
        <taxon>Fusarium</taxon>
    </lineage>
</organism>
<reference evidence="4" key="1">
    <citation type="submission" date="2018-03" db="EMBL/GenBank/DDBJ databases">
        <authorList>
            <person name="Guldener U."/>
        </authorList>
    </citation>
    <scope>NUCLEOTIDE SEQUENCE</scope>
</reference>
<dbReference type="Proteomes" id="UP001187734">
    <property type="component" value="Unassembled WGS sequence"/>
</dbReference>
<protein>
    <recommendedName>
        <fullName evidence="3">NADP-dependent oxidoreductase domain-containing protein</fullName>
    </recommendedName>
</protein>
<evidence type="ECO:0000313" key="5">
    <source>
        <dbReference type="Proteomes" id="UP001187734"/>
    </source>
</evidence>
<evidence type="ECO:0000256" key="1">
    <source>
        <dbReference type="ARBA" id="ARBA00023002"/>
    </source>
</evidence>
<dbReference type="AlphaFoldDB" id="A0AAE8LYN0"/>
<dbReference type="GO" id="GO:0016491">
    <property type="term" value="F:oxidoreductase activity"/>
    <property type="evidence" value="ECO:0007669"/>
    <property type="project" value="UniProtKB-KW"/>
</dbReference>
<feature type="region of interest" description="Disordered" evidence="2">
    <location>
        <begin position="548"/>
        <end position="580"/>
    </location>
</feature>
<keyword evidence="5" id="KW-1185">Reference proteome</keyword>
<name>A0AAE8LYN0_9HYPO</name>
<evidence type="ECO:0000259" key="3">
    <source>
        <dbReference type="Pfam" id="PF00248"/>
    </source>
</evidence>
<dbReference type="GO" id="GO:0005737">
    <property type="term" value="C:cytoplasm"/>
    <property type="evidence" value="ECO:0007669"/>
    <property type="project" value="TreeGrafter"/>
</dbReference>
<dbReference type="Pfam" id="PF00248">
    <property type="entry name" value="Aldo_ket_red"/>
    <property type="match status" value="1"/>
</dbReference>
<dbReference type="EMBL" id="ONZP01000023">
    <property type="protein sequence ID" value="SPJ70900.1"/>
    <property type="molecule type" value="Genomic_DNA"/>
</dbReference>
<dbReference type="SUPFAM" id="SSF51430">
    <property type="entry name" value="NAD(P)-linked oxidoreductase"/>
    <property type="match status" value="1"/>
</dbReference>
<proteinExistence type="predicted"/>
<dbReference type="PANTHER" id="PTHR43625:SF40">
    <property type="entry name" value="ALDO-KETO REDUCTASE YAKC [NADP(+)]"/>
    <property type="match status" value="1"/>
</dbReference>
<dbReference type="InterPro" id="IPR050791">
    <property type="entry name" value="Aldo-Keto_reductase"/>
</dbReference>
<dbReference type="PANTHER" id="PTHR43625">
    <property type="entry name" value="AFLATOXIN B1 ALDEHYDE REDUCTASE"/>
    <property type="match status" value="1"/>
</dbReference>